<evidence type="ECO:0000259" key="2">
    <source>
        <dbReference type="Pfam" id="PF00535"/>
    </source>
</evidence>
<keyword evidence="3" id="KW-0808">Transferase</keyword>
<organism evidence="3 4">
    <name type="scientific">Mongoliibacter ruber</name>
    <dbReference type="NCBI Taxonomy" id="1750599"/>
    <lineage>
        <taxon>Bacteria</taxon>
        <taxon>Pseudomonadati</taxon>
        <taxon>Bacteroidota</taxon>
        <taxon>Cytophagia</taxon>
        <taxon>Cytophagales</taxon>
        <taxon>Cyclobacteriaceae</taxon>
        <taxon>Mongoliibacter</taxon>
    </lineage>
</organism>
<dbReference type="CDD" id="cd00761">
    <property type="entry name" value="Glyco_tranf_GTA_type"/>
    <property type="match status" value="1"/>
</dbReference>
<keyword evidence="1" id="KW-1133">Transmembrane helix</keyword>
<dbReference type="InterPro" id="IPR029044">
    <property type="entry name" value="Nucleotide-diphossugar_trans"/>
</dbReference>
<comment type="caution">
    <text evidence="3">The sequence shown here is derived from an EMBL/GenBank/DDBJ whole genome shotgun (WGS) entry which is preliminary data.</text>
</comment>
<evidence type="ECO:0000256" key="1">
    <source>
        <dbReference type="SAM" id="Phobius"/>
    </source>
</evidence>
<dbReference type="PANTHER" id="PTHR43685">
    <property type="entry name" value="GLYCOSYLTRANSFERASE"/>
    <property type="match status" value="1"/>
</dbReference>
<keyword evidence="1" id="KW-0472">Membrane</keyword>
<protein>
    <submittedName>
        <fullName evidence="3">Glycosyl transferase family 2</fullName>
    </submittedName>
</protein>
<dbReference type="OrthoDB" id="6307329at2"/>
<dbReference type="RefSeq" id="WP_106134859.1">
    <property type="nucleotide sequence ID" value="NZ_PVTR01000011.1"/>
</dbReference>
<evidence type="ECO:0000313" key="3">
    <source>
        <dbReference type="EMBL" id="PRY85677.1"/>
    </source>
</evidence>
<feature type="domain" description="Glycosyltransferase 2-like" evidence="2">
    <location>
        <begin position="3"/>
        <end position="168"/>
    </location>
</feature>
<accession>A0A2T0WG41</accession>
<evidence type="ECO:0000313" key="4">
    <source>
        <dbReference type="Proteomes" id="UP000238157"/>
    </source>
</evidence>
<reference evidence="3 4" key="1">
    <citation type="submission" date="2018-03" db="EMBL/GenBank/DDBJ databases">
        <title>Genomic Encyclopedia of Archaeal and Bacterial Type Strains, Phase II (KMG-II): from individual species to whole genera.</title>
        <authorList>
            <person name="Goeker M."/>
        </authorList>
    </citation>
    <scope>NUCLEOTIDE SEQUENCE [LARGE SCALE GENOMIC DNA]</scope>
    <source>
        <strain evidence="3 4">DSM 27929</strain>
    </source>
</reference>
<keyword evidence="1" id="KW-0812">Transmembrane</keyword>
<dbReference type="Gene3D" id="3.90.550.10">
    <property type="entry name" value="Spore Coat Polysaccharide Biosynthesis Protein SpsA, Chain A"/>
    <property type="match status" value="1"/>
</dbReference>
<dbReference type="PANTHER" id="PTHR43685:SF2">
    <property type="entry name" value="GLYCOSYLTRANSFERASE 2-LIKE DOMAIN-CONTAINING PROTEIN"/>
    <property type="match status" value="1"/>
</dbReference>
<dbReference type="Pfam" id="PF00535">
    <property type="entry name" value="Glycos_transf_2"/>
    <property type="match status" value="1"/>
</dbReference>
<dbReference type="EMBL" id="PVTR01000011">
    <property type="protein sequence ID" value="PRY85677.1"/>
    <property type="molecule type" value="Genomic_DNA"/>
</dbReference>
<feature type="transmembrane region" description="Helical" evidence="1">
    <location>
        <begin position="286"/>
        <end position="305"/>
    </location>
</feature>
<name>A0A2T0WG41_9BACT</name>
<proteinExistence type="predicted"/>
<dbReference type="SUPFAM" id="SSF53448">
    <property type="entry name" value="Nucleotide-diphospho-sugar transferases"/>
    <property type="match status" value="1"/>
</dbReference>
<dbReference type="InterPro" id="IPR050834">
    <property type="entry name" value="Glycosyltransf_2"/>
</dbReference>
<dbReference type="AlphaFoldDB" id="A0A2T0WG41"/>
<dbReference type="GO" id="GO:0016740">
    <property type="term" value="F:transferase activity"/>
    <property type="evidence" value="ECO:0007669"/>
    <property type="project" value="UniProtKB-KW"/>
</dbReference>
<sequence length="310" mass="36336">MFSVIIPVFNKRPHIERAINSVLNQTYQEFELILVDDGSTDGSREFVSTLQDEDKIKVFFRDKPGPGGYAARNFGIKQSKYGWIAFLDADDEWDLERLQQMKDLSEQFPEASFLTSAWNEYFSQKEIVPDYYYLAHKDEPSHYFDLKTFLYDKQMVCTTVAIIRKEVLLAVQGFDETWKRGADLDLWLRVLLQGVRGAWLNQINATYFRDSVNMVTENVEYVISPVMPTIQKFLKENGDFHQKTDLEKYSNKLTYITVKRLLITKKPFRKTGFHYFFFSPLNLNKIYLGFLALVFFPTGVSKFFIGKRIL</sequence>
<gene>
    <name evidence="3" type="ORF">CLW00_11119</name>
</gene>
<dbReference type="Proteomes" id="UP000238157">
    <property type="component" value="Unassembled WGS sequence"/>
</dbReference>
<dbReference type="InterPro" id="IPR001173">
    <property type="entry name" value="Glyco_trans_2-like"/>
</dbReference>
<keyword evidence="4" id="KW-1185">Reference proteome</keyword>